<evidence type="ECO:0000313" key="27">
    <source>
        <dbReference type="Proteomes" id="UP001161247"/>
    </source>
</evidence>
<evidence type="ECO:0000256" key="5">
    <source>
        <dbReference type="ARBA" id="ARBA00022475"/>
    </source>
</evidence>
<dbReference type="SMART" id="SM00369">
    <property type="entry name" value="LRR_TYP"/>
    <property type="match status" value="11"/>
</dbReference>
<feature type="transmembrane region" description="Helical" evidence="23">
    <location>
        <begin position="791"/>
        <end position="813"/>
    </location>
</feature>
<evidence type="ECO:0000256" key="23">
    <source>
        <dbReference type="SAM" id="Phobius"/>
    </source>
</evidence>
<dbReference type="PROSITE" id="PS50011">
    <property type="entry name" value="PROTEIN_KINASE_DOM"/>
    <property type="match status" value="1"/>
</dbReference>
<keyword evidence="18" id="KW-0675">Receptor</keyword>
<keyword evidence="17 23" id="KW-0472">Membrane</keyword>
<dbReference type="PROSITE" id="PS00108">
    <property type="entry name" value="PROTEIN_KINASE_ST"/>
    <property type="match status" value="1"/>
</dbReference>
<evidence type="ECO:0000256" key="11">
    <source>
        <dbReference type="ARBA" id="ARBA00022729"/>
    </source>
</evidence>
<evidence type="ECO:0000256" key="8">
    <source>
        <dbReference type="ARBA" id="ARBA00022614"/>
    </source>
</evidence>
<evidence type="ECO:0000256" key="17">
    <source>
        <dbReference type="ARBA" id="ARBA00023136"/>
    </source>
</evidence>
<evidence type="ECO:0000256" key="15">
    <source>
        <dbReference type="ARBA" id="ARBA00022840"/>
    </source>
</evidence>
<dbReference type="InterPro" id="IPR000719">
    <property type="entry name" value="Prot_kinase_dom"/>
</dbReference>
<dbReference type="FunFam" id="3.80.10.10:FF:000288">
    <property type="entry name" value="LRR receptor-like serine/threonine-protein kinase EFR"/>
    <property type="match status" value="1"/>
</dbReference>
<dbReference type="SUPFAM" id="SSF52058">
    <property type="entry name" value="L domain-like"/>
    <property type="match status" value="1"/>
</dbReference>
<organism evidence="26 27">
    <name type="scientific">Oldenlandia corymbosa var. corymbosa</name>
    <dbReference type="NCBI Taxonomy" id="529605"/>
    <lineage>
        <taxon>Eukaryota</taxon>
        <taxon>Viridiplantae</taxon>
        <taxon>Streptophyta</taxon>
        <taxon>Embryophyta</taxon>
        <taxon>Tracheophyta</taxon>
        <taxon>Spermatophyta</taxon>
        <taxon>Magnoliopsida</taxon>
        <taxon>eudicotyledons</taxon>
        <taxon>Gunneridae</taxon>
        <taxon>Pentapetalae</taxon>
        <taxon>asterids</taxon>
        <taxon>lamiids</taxon>
        <taxon>Gentianales</taxon>
        <taxon>Rubiaceae</taxon>
        <taxon>Rubioideae</taxon>
        <taxon>Spermacoceae</taxon>
        <taxon>Hedyotis-Oldenlandia complex</taxon>
        <taxon>Oldenlandia</taxon>
    </lineage>
</organism>
<keyword evidence="19" id="KW-0325">Glycoprotein</keyword>
<evidence type="ECO:0000256" key="9">
    <source>
        <dbReference type="ARBA" id="ARBA00022679"/>
    </source>
</evidence>
<dbReference type="GO" id="GO:0004674">
    <property type="term" value="F:protein serine/threonine kinase activity"/>
    <property type="evidence" value="ECO:0007669"/>
    <property type="project" value="UniProtKB-KW"/>
</dbReference>
<evidence type="ECO:0000313" key="26">
    <source>
        <dbReference type="EMBL" id="CAI9093636.1"/>
    </source>
</evidence>
<evidence type="ECO:0000256" key="6">
    <source>
        <dbReference type="ARBA" id="ARBA00022527"/>
    </source>
</evidence>
<comment type="subcellular location">
    <subcellularLocation>
        <location evidence="1">Cell membrane</location>
        <topology evidence="1">Single-pass type I membrane protein</topology>
    </subcellularLocation>
</comment>
<evidence type="ECO:0000256" key="20">
    <source>
        <dbReference type="ARBA" id="ARBA00047899"/>
    </source>
</evidence>
<keyword evidence="7" id="KW-0597">Phosphoprotein</keyword>
<dbReference type="PROSITE" id="PS00107">
    <property type="entry name" value="PROTEIN_KINASE_ATP"/>
    <property type="match status" value="1"/>
</dbReference>
<comment type="similarity">
    <text evidence="2">Belongs to the protein kinase superfamily. Ser/Thr protein kinase family.</text>
</comment>
<dbReference type="PANTHER" id="PTHR48056">
    <property type="entry name" value="LRR RECEPTOR-LIKE SERINE/THREONINE-PROTEIN KINASE-RELATED"/>
    <property type="match status" value="1"/>
</dbReference>
<dbReference type="Gene3D" id="3.80.10.10">
    <property type="entry name" value="Ribonuclease Inhibitor"/>
    <property type="match status" value="5"/>
</dbReference>
<feature type="domain" description="Protein kinase" evidence="25">
    <location>
        <begin position="849"/>
        <end position="1129"/>
    </location>
</feature>
<accession>A0AAV1CE50</accession>
<dbReference type="Gene3D" id="1.10.510.10">
    <property type="entry name" value="Transferase(Phosphotransferase) domain 1"/>
    <property type="match status" value="1"/>
</dbReference>
<reference evidence="26" key="1">
    <citation type="submission" date="2023-03" db="EMBL/GenBank/DDBJ databases">
        <authorList>
            <person name="Julca I."/>
        </authorList>
    </citation>
    <scope>NUCLEOTIDE SEQUENCE</scope>
</reference>
<evidence type="ECO:0000259" key="25">
    <source>
        <dbReference type="PROSITE" id="PS50011"/>
    </source>
</evidence>
<dbReference type="PROSITE" id="PS51450">
    <property type="entry name" value="LRR"/>
    <property type="match status" value="1"/>
</dbReference>
<dbReference type="EMBL" id="OX459119">
    <property type="protein sequence ID" value="CAI9093636.1"/>
    <property type="molecule type" value="Genomic_DNA"/>
</dbReference>
<dbReference type="FunFam" id="3.30.200.20:FF:000661">
    <property type="entry name" value="Serine-threonine protein kinase plant-type"/>
    <property type="match status" value="1"/>
</dbReference>
<evidence type="ECO:0000256" key="21">
    <source>
        <dbReference type="ARBA" id="ARBA00048679"/>
    </source>
</evidence>
<evidence type="ECO:0000256" key="24">
    <source>
        <dbReference type="SAM" id="SignalP"/>
    </source>
</evidence>
<protein>
    <recommendedName>
        <fullName evidence="4">non-specific serine/threonine protein kinase</fullName>
        <ecNumber evidence="4">2.7.11.1</ecNumber>
    </recommendedName>
</protein>
<dbReference type="GO" id="GO:0005886">
    <property type="term" value="C:plasma membrane"/>
    <property type="evidence" value="ECO:0007669"/>
    <property type="project" value="UniProtKB-SubCell"/>
</dbReference>
<keyword evidence="15 22" id="KW-0067">ATP-binding</keyword>
<dbReference type="Pfam" id="PF00560">
    <property type="entry name" value="LRR_1"/>
    <property type="match status" value="6"/>
</dbReference>
<comment type="similarity">
    <text evidence="3">Belongs to the RLP family.</text>
</comment>
<dbReference type="Pfam" id="PF00069">
    <property type="entry name" value="Pkinase"/>
    <property type="match status" value="1"/>
</dbReference>
<evidence type="ECO:0000256" key="12">
    <source>
        <dbReference type="ARBA" id="ARBA00022737"/>
    </source>
</evidence>
<feature type="chain" id="PRO_5043874956" description="non-specific serine/threonine protein kinase" evidence="24">
    <location>
        <begin position="23"/>
        <end position="1132"/>
    </location>
</feature>
<evidence type="ECO:0000256" key="14">
    <source>
        <dbReference type="ARBA" id="ARBA00022777"/>
    </source>
</evidence>
<evidence type="ECO:0000256" key="1">
    <source>
        <dbReference type="ARBA" id="ARBA00004251"/>
    </source>
</evidence>
<proteinExistence type="inferred from homology"/>
<dbReference type="GO" id="GO:0006952">
    <property type="term" value="P:defense response"/>
    <property type="evidence" value="ECO:0007669"/>
    <property type="project" value="UniProtKB-ARBA"/>
</dbReference>
<dbReference type="GO" id="GO:0051707">
    <property type="term" value="P:response to other organism"/>
    <property type="evidence" value="ECO:0007669"/>
    <property type="project" value="UniProtKB-ARBA"/>
</dbReference>
<name>A0AAV1CE50_OLDCO</name>
<dbReference type="InterPro" id="IPR001611">
    <property type="entry name" value="Leu-rich_rpt"/>
</dbReference>
<evidence type="ECO:0000256" key="19">
    <source>
        <dbReference type="ARBA" id="ARBA00023180"/>
    </source>
</evidence>
<keyword evidence="27" id="KW-1185">Reference proteome</keyword>
<dbReference type="AlphaFoldDB" id="A0AAV1CE50"/>
<evidence type="ECO:0000256" key="22">
    <source>
        <dbReference type="PROSITE-ProRule" id="PRU10141"/>
    </source>
</evidence>
<dbReference type="EC" id="2.7.11.1" evidence="4"/>
<evidence type="ECO:0000256" key="3">
    <source>
        <dbReference type="ARBA" id="ARBA00009592"/>
    </source>
</evidence>
<keyword evidence="12" id="KW-0677">Repeat</keyword>
<dbReference type="InterPro" id="IPR032675">
    <property type="entry name" value="LRR_dom_sf"/>
</dbReference>
<sequence>MDRKCSALAVMHYVMMVTYCLAMTQTNIDTDKSALLALKAHITSDPHQILSKNWSSTAPSSFVCGWIGIRCGHRHRRVTALDISDMGITGTIPPHLGNLSFLVSLNMSGNYFHGSLPRELSQLRRIRSIRLSNNNFSGQVPTWFGPKLQVLTLFDNNLDGVIPSSISNMSTLEFLGLSGNSLSGNIPEEIGNLKRLTFLGLEKNSLVGFIPSSIFNISTLESIGFTQNNLTGNLPAHLCDRLPNLRGIYFSFNHLSGQIPSSLSRCSQLQMLSLSSNNFSGFIPKELGNLEMLESVALGSNNLQGLIPKEVGNLQNLSEFSIAYNRISGSIPQEIGNLTKLIRLDLGSNFLQGAIPDKLSNLHNLEYLYAGFNNFYGSIPAGIFNISTLKEVEFAGNQLTGILPLNMGHQLRNLEILSLYENNISGVIPGSIGNCSKLTLLDLSVNQMTGTIPESLGNLEAIERLFLSVNQLTSDPTSSGLHFLTSLTQCKSLTDLELDANPINWILPNSVGNLSTSLLYFSAAFTNMRGPIPSDIGNLSNLIAIHLGANQLIGGIPNSIQDLKNIQILSLRNNKLGGNLDMLCNMHNLDELSLRNNQVSGPIPDCFGNMTSLTKIFLDNNLLNSTIPSNFWKLKDLIFLDLASNFFNGSLPMEIGNMKATIYMDFSMNRLSGVIPTTLGGLQNLQNLSFANNLMEGSIPESVRNMLSLTSLNLSHNNLSGLIPKSLEAIQSLQVFDVSFNHLEGEIPSGGPFENFTSESFISNDGLCGDAKFEVPPCPKISSHKRRPKRFLVYVCISLGCTVVIVFALALLLRKYWKKSRASGEKSSLIEVTQERISYYELLQATGGLDESNLLGSGSFGSVYKGILRDGRSIAVKVFHFQIAKAFESFDVECEVFRNVRHRNIVKVIGSCSNHDFQALVLQYMSNGNLETWLYSNNHFLSILQRLNIMIDVASALHYLHHEYTTLVIHCDLKPSNVLLDEDMVAHVSDFGIAKMLSKEESMALTKTFATIGYIAPEYGSEGRISRRCDVYSYGIMLMEVFTRKRPNDEMFTEKLNIIAWVKNAVSDSILGVIDANLLTSTEEHFAQKLECISSIMELALKCVCETPKDRVSMAEVVPCLNKIKLKFLQYL</sequence>
<keyword evidence="16 23" id="KW-1133">Transmembrane helix</keyword>
<evidence type="ECO:0000256" key="13">
    <source>
        <dbReference type="ARBA" id="ARBA00022741"/>
    </source>
</evidence>
<dbReference type="InterPro" id="IPR008271">
    <property type="entry name" value="Ser/Thr_kinase_AS"/>
</dbReference>
<keyword evidence="10 23" id="KW-0812">Transmembrane</keyword>
<evidence type="ECO:0000256" key="16">
    <source>
        <dbReference type="ARBA" id="ARBA00022989"/>
    </source>
</evidence>
<dbReference type="Proteomes" id="UP001161247">
    <property type="component" value="Chromosome 2"/>
</dbReference>
<dbReference type="InterPro" id="IPR050647">
    <property type="entry name" value="Plant_LRR-RLKs"/>
</dbReference>
<keyword evidence="11 24" id="KW-0732">Signal</keyword>
<keyword evidence="5" id="KW-1003">Cell membrane</keyword>
<dbReference type="PANTHER" id="PTHR48056:SF73">
    <property type="entry name" value="LRR RECEPTOR-LIKE SERINE_THREONINE-PROTEIN KINASE EFR"/>
    <property type="match status" value="1"/>
</dbReference>
<evidence type="ECO:0000256" key="7">
    <source>
        <dbReference type="ARBA" id="ARBA00022553"/>
    </source>
</evidence>
<dbReference type="GO" id="GO:0033612">
    <property type="term" value="F:receptor serine/threonine kinase binding"/>
    <property type="evidence" value="ECO:0007669"/>
    <property type="project" value="TreeGrafter"/>
</dbReference>
<evidence type="ECO:0000256" key="18">
    <source>
        <dbReference type="ARBA" id="ARBA00023170"/>
    </source>
</evidence>
<dbReference type="Pfam" id="PF13855">
    <property type="entry name" value="LRR_8"/>
    <property type="match status" value="3"/>
</dbReference>
<dbReference type="FunFam" id="3.80.10.10:FF:000383">
    <property type="entry name" value="Leucine-rich repeat receptor protein kinase EMS1"/>
    <property type="match status" value="1"/>
</dbReference>
<evidence type="ECO:0000256" key="10">
    <source>
        <dbReference type="ARBA" id="ARBA00022692"/>
    </source>
</evidence>
<dbReference type="GO" id="GO:0005524">
    <property type="term" value="F:ATP binding"/>
    <property type="evidence" value="ECO:0007669"/>
    <property type="project" value="UniProtKB-UniRule"/>
</dbReference>
<evidence type="ECO:0000256" key="2">
    <source>
        <dbReference type="ARBA" id="ARBA00008684"/>
    </source>
</evidence>
<feature type="signal peptide" evidence="24">
    <location>
        <begin position="1"/>
        <end position="22"/>
    </location>
</feature>
<dbReference type="InterPro" id="IPR011009">
    <property type="entry name" value="Kinase-like_dom_sf"/>
</dbReference>
<evidence type="ECO:0000256" key="4">
    <source>
        <dbReference type="ARBA" id="ARBA00012513"/>
    </source>
</evidence>
<dbReference type="FunFam" id="3.80.10.10:FF:000041">
    <property type="entry name" value="LRR receptor-like serine/threonine-protein kinase ERECTA"/>
    <property type="match status" value="2"/>
</dbReference>
<dbReference type="Gene3D" id="3.30.200.20">
    <property type="entry name" value="Phosphorylase Kinase, domain 1"/>
    <property type="match status" value="1"/>
</dbReference>
<dbReference type="Pfam" id="PF08263">
    <property type="entry name" value="LRRNT_2"/>
    <property type="match status" value="1"/>
</dbReference>
<feature type="binding site" evidence="22">
    <location>
        <position position="877"/>
    </location>
    <ligand>
        <name>ATP</name>
        <dbReference type="ChEBI" id="CHEBI:30616"/>
    </ligand>
</feature>
<dbReference type="InterPro" id="IPR017441">
    <property type="entry name" value="Protein_kinase_ATP_BS"/>
</dbReference>
<dbReference type="SUPFAM" id="SSF56112">
    <property type="entry name" value="Protein kinase-like (PK-like)"/>
    <property type="match status" value="1"/>
</dbReference>
<keyword evidence="14" id="KW-0418">Kinase</keyword>
<gene>
    <name evidence="26" type="ORF">OLC1_LOCUS4996</name>
</gene>
<comment type="catalytic activity">
    <reaction evidence="21">
        <text>L-seryl-[protein] + ATP = O-phospho-L-seryl-[protein] + ADP + H(+)</text>
        <dbReference type="Rhea" id="RHEA:17989"/>
        <dbReference type="Rhea" id="RHEA-COMP:9863"/>
        <dbReference type="Rhea" id="RHEA-COMP:11604"/>
        <dbReference type="ChEBI" id="CHEBI:15378"/>
        <dbReference type="ChEBI" id="CHEBI:29999"/>
        <dbReference type="ChEBI" id="CHEBI:30616"/>
        <dbReference type="ChEBI" id="CHEBI:83421"/>
        <dbReference type="ChEBI" id="CHEBI:456216"/>
        <dbReference type="EC" id="2.7.11.1"/>
    </reaction>
</comment>
<comment type="catalytic activity">
    <reaction evidence="20">
        <text>L-threonyl-[protein] + ATP = O-phospho-L-threonyl-[protein] + ADP + H(+)</text>
        <dbReference type="Rhea" id="RHEA:46608"/>
        <dbReference type="Rhea" id="RHEA-COMP:11060"/>
        <dbReference type="Rhea" id="RHEA-COMP:11605"/>
        <dbReference type="ChEBI" id="CHEBI:15378"/>
        <dbReference type="ChEBI" id="CHEBI:30013"/>
        <dbReference type="ChEBI" id="CHEBI:30616"/>
        <dbReference type="ChEBI" id="CHEBI:61977"/>
        <dbReference type="ChEBI" id="CHEBI:456216"/>
        <dbReference type="EC" id="2.7.11.1"/>
    </reaction>
</comment>
<keyword evidence="6" id="KW-0723">Serine/threonine-protein kinase</keyword>
<dbReference type="InterPro" id="IPR003591">
    <property type="entry name" value="Leu-rich_rpt_typical-subtyp"/>
</dbReference>
<keyword evidence="9" id="KW-0808">Transferase</keyword>
<dbReference type="SUPFAM" id="SSF52047">
    <property type="entry name" value="RNI-like"/>
    <property type="match status" value="1"/>
</dbReference>
<dbReference type="SMART" id="SM00220">
    <property type="entry name" value="S_TKc"/>
    <property type="match status" value="1"/>
</dbReference>
<keyword evidence="13 22" id="KW-0547">Nucleotide-binding</keyword>
<dbReference type="FunFam" id="1.10.510.10:FF:000358">
    <property type="entry name" value="Putative leucine-rich repeat receptor-like serine/threonine-protein kinase"/>
    <property type="match status" value="1"/>
</dbReference>
<dbReference type="InterPro" id="IPR013210">
    <property type="entry name" value="LRR_N_plant-typ"/>
</dbReference>
<dbReference type="FunFam" id="3.80.10.10:FF:000275">
    <property type="entry name" value="Leucine-rich repeat receptor-like protein kinase"/>
    <property type="match status" value="1"/>
</dbReference>
<keyword evidence="8" id="KW-0433">Leucine-rich repeat</keyword>